<evidence type="ECO:0000313" key="2">
    <source>
        <dbReference type="EMBL" id="CAB4919287.1"/>
    </source>
</evidence>
<gene>
    <name evidence="2" type="ORF">UFOPK3543_01988</name>
</gene>
<dbReference type="AntiFam" id="ANF00095">
    <property type="entry name" value="Shadow ORF (opposite ABC transporters)"/>
</dbReference>
<protein>
    <submittedName>
        <fullName evidence="2">Unannotated protein</fullName>
    </submittedName>
</protein>
<dbReference type="EMBL" id="CAFBMH010000082">
    <property type="protein sequence ID" value="CAB4919287.1"/>
    <property type="molecule type" value="Genomic_DNA"/>
</dbReference>
<accession>A0A6J7HE63</accession>
<proteinExistence type="predicted"/>
<reference evidence="2" key="1">
    <citation type="submission" date="2020-05" db="EMBL/GenBank/DDBJ databases">
        <authorList>
            <person name="Chiriac C."/>
            <person name="Salcher M."/>
            <person name="Ghai R."/>
            <person name="Kavagutti S V."/>
        </authorList>
    </citation>
    <scope>NUCLEOTIDE SEQUENCE</scope>
</reference>
<sequence>MVRMAREPESIEPHRCLALGHVAPDTPCVQPEGDVVGCVEVREQQVVLEHDAYLALLGWHEGAGTRVVEHLIAEGDPALVDRLEAGQAPQQRGLAGSVGAEDREDPAGFDRQLDVEVERAQLQLDGGRESHVRGGLRHWLTQ</sequence>
<organism evidence="2">
    <name type="scientific">freshwater metagenome</name>
    <dbReference type="NCBI Taxonomy" id="449393"/>
    <lineage>
        <taxon>unclassified sequences</taxon>
        <taxon>metagenomes</taxon>
        <taxon>ecological metagenomes</taxon>
    </lineage>
</organism>
<evidence type="ECO:0000256" key="1">
    <source>
        <dbReference type="SAM" id="MobiDB-lite"/>
    </source>
</evidence>
<name>A0A6J7HE63_9ZZZZ</name>
<dbReference type="AlphaFoldDB" id="A0A6J7HE63"/>
<feature type="region of interest" description="Disordered" evidence="1">
    <location>
        <begin position="87"/>
        <end position="108"/>
    </location>
</feature>